<dbReference type="InterPro" id="IPR004107">
    <property type="entry name" value="Integrase_SAM-like_N"/>
</dbReference>
<accession>W2UZF8</accession>
<feature type="domain" description="Tyr recombinase" evidence="5">
    <location>
        <begin position="121"/>
        <end position="302"/>
    </location>
</feature>
<dbReference type="Gene3D" id="1.10.443.10">
    <property type="entry name" value="Intergrase catalytic core"/>
    <property type="match status" value="1"/>
</dbReference>
<dbReference type="Pfam" id="PF00589">
    <property type="entry name" value="Phage_integrase"/>
    <property type="match status" value="1"/>
</dbReference>
<protein>
    <submittedName>
        <fullName evidence="7">Tyrosine recombinase XerC</fullName>
    </submittedName>
</protein>
<evidence type="ECO:0000256" key="1">
    <source>
        <dbReference type="ARBA" id="ARBA00022908"/>
    </source>
</evidence>
<dbReference type="PANTHER" id="PTHR30349:SF90">
    <property type="entry name" value="TYROSINE RECOMBINASE XERD"/>
    <property type="match status" value="1"/>
</dbReference>
<sequence length="310" mass="35635">MNNDMLDYQLRNILKKWLLYLVNVKNYSINTYDAYKVDVESFLTFYYNTKSVPLSCDILSNIKKGDLRAWISKKKLGNAYSPVSIRRSLSAVKTFYRYLAERYEVKEDVVVSFSLVTKTKSLPKSVNLQDIEILLSSVNDKLEWVKIRNQLIILIMYGCGLRISEVLSLTLSDFQGDNIKVLGKGSKYRVIPVFPQIRSLVNKYVDLCPMLSDNSMNTKIFINLQGAPLSRNSFANYIARIRREQGLPEYVTSHAFRHSFATHLLESGAQIRFIQEALGHADLSVTERYTQVSKTNLLLLLRNAHPSNRK</sequence>
<dbReference type="InterPro" id="IPR044068">
    <property type="entry name" value="CB"/>
</dbReference>
<proteinExistence type="predicted"/>
<name>W2UZF8_9RICK</name>
<dbReference type="PANTHER" id="PTHR30349">
    <property type="entry name" value="PHAGE INTEGRASE-RELATED"/>
    <property type="match status" value="1"/>
</dbReference>
<dbReference type="InterPro" id="IPR013762">
    <property type="entry name" value="Integrase-like_cat_sf"/>
</dbReference>
<keyword evidence="2 4" id="KW-0238">DNA-binding</keyword>
<evidence type="ECO:0000256" key="3">
    <source>
        <dbReference type="ARBA" id="ARBA00023172"/>
    </source>
</evidence>
<dbReference type="EMBL" id="AXCJ01000005">
    <property type="protein sequence ID" value="ETO91354.1"/>
    <property type="molecule type" value="Genomic_DNA"/>
</dbReference>
<dbReference type="Proteomes" id="UP000018951">
    <property type="component" value="Unassembled WGS sequence"/>
</dbReference>
<dbReference type="PROSITE" id="PS51900">
    <property type="entry name" value="CB"/>
    <property type="match status" value="1"/>
</dbReference>
<feature type="domain" description="Core-binding (CB)" evidence="6">
    <location>
        <begin position="8"/>
        <end position="100"/>
    </location>
</feature>
<dbReference type="InterPro" id="IPR002104">
    <property type="entry name" value="Integrase_catalytic"/>
</dbReference>
<dbReference type="GO" id="GO:0006310">
    <property type="term" value="P:DNA recombination"/>
    <property type="evidence" value="ECO:0007669"/>
    <property type="project" value="UniProtKB-KW"/>
</dbReference>
<reference evidence="7 8" key="1">
    <citation type="journal article" date="2013" name="PLoS ONE">
        <title>Bacterial endosymbiosis in a chordate host: long-term co-evolution and conservation of secondary metabolism.</title>
        <authorList>
            <person name="Kwan J.C."/>
            <person name="Schmidt E.W."/>
        </authorList>
    </citation>
    <scope>NUCLEOTIDE SEQUENCE [LARGE SCALE GENOMIC DNA]</scope>
    <source>
        <strain evidence="8">L6</strain>
    </source>
</reference>
<dbReference type="Pfam" id="PF02899">
    <property type="entry name" value="Phage_int_SAM_1"/>
    <property type="match status" value="1"/>
</dbReference>
<dbReference type="InterPro" id="IPR050090">
    <property type="entry name" value="Tyrosine_recombinase_XerCD"/>
</dbReference>
<comment type="caution">
    <text evidence="7">The sequence shown here is derived from an EMBL/GenBank/DDBJ whole genome shotgun (WGS) entry which is preliminary data.</text>
</comment>
<dbReference type="AlphaFoldDB" id="W2UZF8"/>
<dbReference type="GO" id="GO:0015074">
    <property type="term" value="P:DNA integration"/>
    <property type="evidence" value="ECO:0007669"/>
    <property type="project" value="UniProtKB-KW"/>
</dbReference>
<evidence type="ECO:0000313" key="7">
    <source>
        <dbReference type="EMBL" id="ETO91354.1"/>
    </source>
</evidence>
<gene>
    <name evidence="7" type="primary">xerC</name>
    <name evidence="7" type="ORF">P857_265</name>
</gene>
<dbReference type="SUPFAM" id="SSF56349">
    <property type="entry name" value="DNA breaking-rejoining enzymes"/>
    <property type="match status" value="1"/>
</dbReference>
<dbReference type="InterPro" id="IPR011010">
    <property type="entry name" value="DNA_brk_join_enz"/>
</dbReference>
<evidence type="ECO:0000313" key="8">
    <source>
        <dbReference type="Proteomes" id="UP000018951"/>
    </source>
</evidence>
<keyword evidence="1" id="KW-0229">DNA integration</keyword>
<keyword evidence="8" id="KW-1185">Reference proteome</keyword>
<dbReference type="PROSITE" id="PS51898">
    <property type="entry name" value="TYR_RECOMBINASE"/>
    <property type="match status" value="1"/>
</dbReference>
<dbReference type="InterPro" id="IPR010998">
    <property type="entry name" value="Integrase_recombinase_N"/>
</dbReference>
<dbReference type="Gene3D" id="1.10.150.130">
    <property type="match status" value="1"/>
</dbReference>
<organism evidence="7 8">
    <name type="scientific">Candidatus Xenolissoclinum pacificiensis L6</name>
    <dbReference type="NCBI Taxonomy" id="1401685"/>
    <lineage>
        <taxon>Bacteria</taxon>
        <taxon>Pseudomonadati</taxon>
        <taxon>Pseudomonadota</taxon>
        <taxon>Alphaproteobacteria</taxon>
        <taxon>Rickettsiales</taxon>
        <taxon>Anaplasmataceae</taxon>
        <taxon>Candidatus Xenolissoclinum</taxon>
    </lineage>
</organism>
<evidence type="ECO:0000259" key="5">
    <source>
        <dbReference type="PROSITE" id="PS51898"/>
    </source>
</evidence>
<dbReference type="STRING" id="1401685.P857_265"/>
<dbReference type="GO" id="GO:0003677">
    <property type="term" value="F:DNA binding"/>
    <property type="evidence" value="ECO:0007669"/>
    <property type="project" value="UniProtKB-UniRule"/>
</dbReference>
<evidence type="ECO:0000256" key="2">
    <source>
        <dbReference type="ARBA" id="ARBA00023125"/>
    </source>
</evidence>
<keyword evidence="3" id="KW-0233">DNA recombination</keyword>
<evidence type="ECO:0000256" key="4">
    <source>
        <dbReference type="PROSITE-ProRule" id="PRU01248"/>
    </source>
</evidence>
<evidence type="ECO:0000259" key="6">
    <source>
        <dbReference type="PROSITE" id="PS51900"/>
    </source>
</evidence>